<dbReference type="EMBL" id="PGTM01000721">
    <property type="protein sequence ID" value="PJF33861.1"/>
    <property type="molecule type" value="Genomic_DNA"/>
</dbReference>
<reference evidence="2 3" key="1">
    <citation type="submission" date="2017-11" db="EMBL/GenBank/DDBJ databases">
        <title>Evolution of Phototrophy in the Chloroflexi Phylum Driven by Horizontal Gene Transfer.</title>
        <authorList>
            <person name="Ward L.M."/>
            <person name="Hemp J."/>
            <person name="Shih P.M."/>
            <person name="Mcglynn S.E."/>
            <person name="Fischer W."/>
        </authorList>
    </citation>
    <scope>NUCLEOTIDE SEQUENCE [LARGE SCALE GENOMIC DNA]</scope>
    <source>
        <strain evidence="2">JP3_13</strain>
    </source>
</reference>
<protein>
    <submittedName>
        <fullName evidence="2">Uncharacterized protein</fullName>
    </submittedName>
</protein>
<name>A0A2M8P8G7_9CHLR</name>
<evidence type="ECO:0000256" key="1">
    <source>
        <dbReference type="SAM" id="Phobius"/>
    </source>
</evidence>
<keyword evidence="1" id="KW-0812">Transmembrane</keyword>
<dbReference type="Proteomes" id="UP000229681">
    <property type="component" value="Unassembled WGS sequence"/>
</dbReference>
<feature type="transmembrane region" description="Helical" evidence="1">
    <location>
        <begin position="51"/>
        <end position="72"/>
    </location>
</feature>
<keyword evidence="1" id="KW-0472">Membrane</keyword>
<dbReference type="AlphaFoldDB" id="A0A2M8P8G7"/>
<gene>
    <name evidence="2" type="ORF">CUN49_17540</name>
</gene>
<feature type="non-terminal residue" evidence="2">
    <location>
        <position position="125"/>
    </location>
</feature>
<sequence length="125" mass="13816">FKIGTRLIAEREWYLVGLGILLVLHIAEVWWRMKATVALGMWAGSRHVALTGFALIVILGVPILTFSLLVALSQPMLLSATSARFSASAPNILISLFLNRYADLRDALVLLPSLFGRNYTPLGFF</sequence>
<organism evidence="2 3">
    <name type="scientific">Candidatus Thermofonsia Clade 1 bacterium</name>
    <dbReference type="NCBI Taxonomy" id="2364210"/>
    <lineage>
        <taxon>Bacteria</taxon>
        <taxon>Bacillati</taxon>
        <taxon>Chloroflexota</taxon>
        <taxon>Candidatus Thermofontia</taxon>
        <taxon>Candidatus Thermofonsia Clade 1</taxon>
    </lineage>
</organism>
<keyword evidence="1" id="KW-1133">Transmembrane helix</keyword>
<comment type="caution">
    <text evidence="2">The sequence shown here is derived from an EMBL/GenBank/DDBJ whole genome shotgun (WGS) entry which is preliminary data.</text>
</comment>
<feature type="non-terminal residue" evidence="2">
    <location>
        <position position="1"/>
    </location>
</feature>
<evidence type="ECO:0000313" key="2">
    <source>
        <dbReference type="EMBL" id="PJF33861.1"/>
    </source>
</evidence>
<evidence type="ECO:0000313" key="3">
    <source>
        <dbReference type="Proteomes" id="UP000229681"/>
    </source>
</evidence>
<proteinExistence type="predicted"/>
<accession>A0A2M8P8G7</accession>
<feature type="transmembrane region" description="Helical" evidence="1">
    <location>
        <begin position="12"/>
        <end position="31"/>
    </location>
</feature>